<evidence type="ECO:0000313" key="4">
    <source>
        <dbReference type="RefSeq" id="XP_025406233.1"/>
    </source>
</evidence>
<keyword evidence="1" id="KW-0175">Coiled coil</keyword>
<dbReference type="RefSeq" id="XP_025406233.1">
    <property type="nucleotide sequence ID" value="XM_025550448.1"/>
</dbReference>
<evidence type="ECO:0000256" key="2">
    <source>
        <dbReference type="SAM" id="MobiDB-lite"/>
    </source>
</evidence>
<dbReference type="OrthoDB" id="6621649at2759"/>
<feature type="compositionally biased region" description="Polar residues" evidence="2">
    <location>
        <begin position="1"/>
        <end position="14"/>
    </location>
</feature>
<reference evidence="4" key="1">
    <citation type="submission" date="2025-08" db="UniProtKB">
        <authorList>
            <consortium name="RefSeq"/>
        </authorList>
    </citation>
    <scope>IDENTIFICATION</scope>
    <source>
        <tissue evidence="4">Whole body</tissue>
    </source>
</reference>
<accession>A0A8B8F671</accession>
<feature type="coiled-coil region" evidence="1">
    <location>
        <begin position="174"/>
        <end position="201"/>
    </location>
</feature>
<feature type="compositionally biased region" description="Low complexity" evidence="2">
    <location>
        <begin position="15"/>
        <end position="26"/>
    </location>
</feature>
<sequence>MYNTNSNRANFSDCNSASGSNRNRSNSMKKPKLSRQKYSRVENRPPNYNEQISEFSTLQWNQSNQRLYPTMSDSAMCGYPVPVNIPVDPRFHTMYPVFSPYMSVGIGREYVEPNQNILSRDQFTSLPPINIIDNESEIKRTHSDPGLNNQDDKFDLISSESDRESYDTIYANEIADLKKDNQRLSNELELVKFELRNLKLDLSSRNNDRCACADPGSITNIIQEIRAAHKLMEQTLESKLNTFKDNKNEIINNKSQLSSIHERLEKLENANTAHNPKIQKILDLDTKVRNNLKNNISPKKSSNHQCSVVTALNLIFGGLTLKLLASVCST</sequence>
<protein>
    <submittedName>
        <fullName evidence="4">Uncharacterized protein LOC112680368 isoform X1</fullName>
    </submittedName>
</protein>
<evidence type="ECO:0000256" key="1">
    <source>
        <dbReference type="SAM" id="Coils"/>
    </source>
</evidence>
<dbReference type="AlphaFoldDB" id="A0A8B8F671"/>
<gene>
    <name evidence="4" type="primary">LOC112680368</name>
</gene>
<organism evidence="3 4">
    <name type="scientific">Sipha flava</name>
    <name type="common">yellow sugarcane aphid</name>
    <dbReference type="NCBI Taxonomy" id="143950"/>
    <lineage>
        <taxon>Eukaryota</taxon>
        <taxon>Metazoa</taxon>
        <taxon>Ecdysozoa</taxon>
        <taxon>Arthropoda</taxon>
        <taxon>Hexapoda</taxon>
        <taxon>Insecta</taxon>
        <taxon>Pterygota</taxon>
        <taxon>Neoptera</taxon>
        <taxon>Paraneoptera</taxon>
        <taxon>Hemiptera</taxon>
        <taxon>Sternorrhyncha</taxon>
        <taxon>Aphidomorpha</taxon>
        <taxon>Aphidoidea</taxon>
        <taxon>Aphididae</taxon>
        <taxon>Sipha</taxon>
    </lineage>
</organism>
<feature type="compositionally biased region" description="Basic residues" evidence="2">
    <location>
        <begin position="27"/>
        <end position="38"/>
    </location>
</feature>
<keyword evidence="3" id="KW-1185">Reference proteome</keyword>
<feature type="region of interest" description="Disordered" evidence="2">
    <location>
        <begin position="1"/>
        <end position="48"/>
    </location>
</feature>
<dbReference type="GeneID" id="112680368"/>
<evidence type="ECO:0000313" key="3">
    <source>
        <dbReference type="Proteomes" id="UP000694846"/>
    </source>
</evidence>
<proteinExistence type="predicted"/>
<name>A0A8B8F671_9HEMI</name>
<dbReference type="Proteomes" id="UP000694846">
    <property type="component" value="Unplaced"/>
</dbReference>